<dbReference type="SMART" id="SM00028">
    <property type="entry name" value="TPR"/>
    <property type="match status" value="3"/>
</dbReference>
<dbReference type="SUPFAM" id="SSF48452">
    <property type="entry name" value="TPR-like"/>
    <property type="match status" value="1"/>
</dbReference>
<dbReference type="InterPro" id="IPR011990">
    <property type="entry name" value="TPR-like_helical_dom_sf"/>
</dbReference>
<accession>A0A4S8LZZ4</accession>
<dbReference type="InterPro" id="IPR027417">
    <property type="entry name" value="P-loop_NTPase"/>
</dbReference>
<dbReference type="PROSITE" id="PS50005">
    <property type="entry name" value="TPR"/>
    <property type="match status" value="1"/>
</dbReference>
<dbReference type="AlphaFoldDB" id="A0A4S8LZZ4"/>
<dbReference type="InterPro" id="IPR019734">
    <property type="entry name" value="TPR_rpt"/>
</dbReference>
<organism evidence="2 3">
    <name type="scientific">Dendrothele bispora (strain CBS 962.96)</name>
    <dbReference type="NCBI Taxonomy" id="1314807"/>
    <lineage>
        <taxon>Eukaryota</taxon>
        <taxon>Fungi</taxon>
        <taxon>Dikarya</taxon>
        <taxon>Basidiomycota</taxon>
        <taxon>Agaricomycotina</taxon>
        <taxon>Agaricomycetes</taxon>
        <taxon>Agaricomycetidae</taxon>
        <taxon>Agaricales</taxon>
        <taxon>Agaricales incertae sedis</taxon>
        <taxon>Dendrothele</taxon>
    </lineage>
</organism>
<evidence type="ECO:0000313" key="3">
    <source>
        <dbReference type="Proteomes" id="UP000297245"/>
    </source>
</evidence>
<dbReference type="SUPFAM" id="SSF52540">
    <property type="entry name" value="P-loop containing nucleoside triphosphate hydrolases"/>
    <property type="match status" value="1"/>
</dbReference>
<dbReference type="PANTHER" id="PTHR47691">
    <property type="entry name" value="REGULATOR-RELATED"/>
    <property type="match status" value="1"/>
</dbReference>
<proteinExistence type="predicted"/>
<feature type="repeat" description="TPR" evidence="1">
    <location>
        <begin position="631"/>
        <end position="664"/>
    </location>
</feature>
<gene>
    <name evidence="2" type="ORF">K435DRAFT_859651</name>
</gene>
<dbReference type="Proteomes" id="UP000297245">
    <property type="component" value="Unassembled WGS sequence"/>
</dbReference>
<sequence length="735" mass="83304">MTETAITALWEPGLKNRNREKTIQEHRHIDIATGSASSGLNTQTHEEQMQTSCSPHFFRDLQNNNFTKAMITNVAGNQIIKYDSVPSPDIKKITADMIASVTPALSSVFEGREELVKQGINILCEQALRFLAILGAGGMGKTSLAFHIMKSDLVQTKFAGRCYFVPCELFEDAESLVLGLIYVMELTMQENQSKHKVLFDHLQVAYGDLLIVFDNFETPWNHADSRIGVKNLLEKIAKCGKVSLIVTMRGLNGPGDIPWEKLGDEFGIPTLAPVSAKEAFKAFAGNKLQSSDNSESQIDSFLHQLEYVPLAIRLSAQHLKRIPLKALIRMWEKDKTSILTEGTVPGRLTSDEGLKMLAPVREHVHSKYPIGQTDTDHLDTFYSGFLENLPEDVMQAQPILQYHINNVEKIFKAQISSQLRWMGRFPGCQGPGYVSKKSLNEKGNTSQSEANILGKCFDILQDIYYAQAQYGKAIDMNLQAQKYFEQSEDQWAQASSKLSNYFNKLKMTWELQSVCKGLEISMECKNRNEEAIDIYQMLKKISDFRKSTASGRVSIESWGDYRMQRKYNKASEMTLKAQKQFKQIGYKQGLADCLWTLGRVYRNQTQYDEAIDMFSNAHRQYQGIGRIVNVAQCFEHLGITYRLKGQYPKAKDAFTEALELLKRFPGEKYSIGYTLLQFGHLFFDCKDFAEARKKYEKARDLFDSHGELEKEVDECSKRLAKLDEAEAAASIGCIL</sequence>
<keyword evidence="3" id="KW-1185">Reference proteome</keyword>
<reference evidence="2 3" key="1">
    <citation type="journal article" date="2019" name="Nat. Ecol. Evol.">
        <title>Megaphylogeny resolves global patterns of mushroom evolution.</title>
        <authorList>
            <person name="Varga T."/>
            <person name="Krizsan K."/>
            <person name="Foldi C."/>
            <person name="Dima B."/>
            <person name="Sanchez-Garcia M."/>
            <person name="Sanchez-Ramirez S."/>
            <person name="Szollosi G.J."/>
            <person name="Szarkandi J.G."/>
            <person name="Papp V."/>
            <person name="Albert L."/>
            <person name="Andreopoulos W."/>
            <person name="Angelini C."/>
            <person name="Antonin V."/>
            <person name="Barry K.W."/>
            <person name="Bougher N.L."/>
            <person name="Buchanan P."/>
            <person name="Buyck B."/>
            <person name="Bense V."/>
            <person name="Catcheside P."/>
            <person name="Chovatia M."/>
            <person name="Cooper J."/>
            <person name="Damon W."/>
            <person name="Desjardin D."/>
            <person name="Finy P."/>
            <person name="Geml J."/>
            <person name="Haridas S."/>
            <person name="Hughes K."/>
            <person name="Justo A."/>
            <person name="Karasinski D."/>
            <person name="Kautmanova I."/>
            <person name="Kiss B."/>
            <person name="Kocsube S."/>
            <person name="Kotiranta H."/>
            <person name="LaButti K.M."/>
            <person name="Lechner B.E."/>
            <person name="Liimatainen K."/>
            <person name="Lipzen A."/>
            <person name="Lukacs Z."/>
            <person name="Mihaltcheva S."/>
            <person name="Morgado L.N."/>
            <person name="Niskanen T."/>
            <person name="Noordeloos M.E."/>
            <person name="Ohm R.A."/>
            <person name="Ortiz-Santana B."/>
            <person name="Ovrebo C."/>
            <person name="Racz N."/>
            <person name="Riley R."/>
            <person name="Savchenko A."/>
            <person name="Shiryaev A."/>
            <person name="Soop K."/>
            <person name="Spirin V."/>
            <person name="Szebenyi C."/>
            <person name="Tomsovsky M."/>
            <person name="Tulloss R.E."/>
            <person name="Uehling J."/>
            <person name="Grigoriev I.V."/>
            <person name="Vagvolgyi C."/>
            <person name="Papp T."/>
            <person name="Martin F.M."/>
            <person name="Miettinen O."/>
            <person name="Hibbett D.S."/>
            <person name="Nagy L.G."/>
        </authorList>
    </citation>
    <scope>NUCLEOTIDE SEQUENCE [LARGE SCALE GENOMIC DNA]</scope>
    <source>
        <strain evidence="2 3">CBS 962.96</strain>
    </source>
</reference>
<evidence type="ECO:0000256" key="1">
    <source>
        <dbReference type="PROSITE-ProRule" id="PRU00339"/>
    </source>
</evidence>
<keyword evidence="1" id="KW-0802">TPR repeat</keyword>
<name>A0A4S8LZZ4_DENBC</name>
<dbReference type="OrthoDB" id="1534087at2759"/>
<dbReference type="Gene3D" id="1.25.40.10">
    <property type="entry name" value="Tetratricopeptide repeat domain"/>
    <property type="match status" value="1"/>
</dbReference>
<dbReference type="PANTHER" id="PTHR47691:SF3">
    <property type="entry name" value="HTH-TYPE TRANSCRIPTIONAL REGULATOR RV0890C-RELATED"/>
    <property type="match status" value="1"/>
</dbReference>
<evidence type="ECO:0000313" key="2">
    <source>
        <dbReference type="EMBL" id="THU95326.1"/>
    </source>
</evidence>
<dbReference type="Pfam" id="PF13424">
    <property type="entry name" value="TPR_12"/>
    <property type="match status" value="1"/>
</dbReference>
<protein>
    <submittedName>
        <fullName evidence="2">TPR-like protein</fullName>
    </submittedName>
</protein>
<dbReference type="EMBL" id="ML179202">
    <property type="protein sequence ID" value="THU95326.1"/>
    <property type="molecule type" value="Genomic_DNA"/>
</dbReference>
<dbReference type="Gene3D" id="3.40.50.300">
    <property type="entry name" value="P-loop containing nucleotide triphosphate hydrolases"/>
    <property type="match status" value="1"/>
</dbReference>